<dbReference type="InterPro" id="IPR029018">
    <property type="entry name" value="Hex-like_dom2"/>
</dbReference>
<dbReference type="Gene3D" id="2.60.120.260">
    <property type="entry name" value="Galactose-binding domain-like"/>
    <property type="match status" value="1"/>
</dbReference>
<proteinExistence type="inferred from homology"/>
<dbReference type="Proteomes" id="UP001500936">
    <property type="component" value="Unassembled WGS sequence"/>
</dbReference>
<evidence type="ECO:0000259" key="7">
    <source>
        <dbReference type="Pfam" id="PF00728"/>
    </source>
</evidence>
<dbReference type="Pfam" id="PF00754">
    <property type="entry name" value="F5_F8_type_C"/>
    <property type="match status" value="1"/>
</dbReference>
<feature type="domain" description="Beta-hexosaminidase bacterial type N-terminal" evidence="9">
    <location>
        <begin position="25"/>
        <end position="161"/>
    </location>
</feature>
<dbReference type="EMBL" id="BAABHB010000001">
    <property type="protein sequence ID" value="GAA4395868.1"/>
    <property type="molecule type" value="Genomic_DNA"/>
</dbReference>
<evidence type="ECO:0000259" key="8">
    <source>
        <dbReference type="Pfam" id="PF00754"/>
    </source>
</evidence>
<feature type="domain" description="Glycoside hydrolase family 20 catalytic" evidence="7">
    <location>
        <begin position="165"/>
        <end position="512"/>
    </location>
</feature>
<dbReference type="InterPro" id="IPR017853">
    <property type="entry name" value="GH"/>
</dbReference>
<evidence type="ECO:0000256" key="2">
    <source>
        <dbReference type="ARBA" id="ARBA00006285"/>
    </source>
</evidence>
<dbReference type="Pfam" id="PF13290">
    <property type="entry name" value="CHB_HEX_C_1"/>
    <property type="match status" value="1"/>
</dbReference>
<dbReference type="PANTHER" id="PTHR22600:SF57">
    <property type="entry name" value="BETA-N-ACETYLHEXOSAMINIDASE"/>
    <property type="match status" value="1"/>
</dbReference>
<dbReference type="SUPFAM" id="SSF55545">
    <property type="entry name" value="beta-N-acetylhexosaminidase-like domain"/>
    <property type="match status" value="1"/>
</dbReference>
<feature type="chain" id="PRO_5046576974" description="beta-N-acetylhexosaminidase" evidence="6">
    <location>
        <begin position="20"/>
        <end position="781"/>
    </location>
</feature>
<dbReference type="InterPro" id="IPR000421">
    <property type="entry name" value="FA58C"/>
</dbReference>
<comment type="catalytic activity">
    <reaction evidence="1">
        <text>Hydrolysis of terminal non-reducing N-acetyl-D-hexosamine residues in N-acetyl-beta-D-hexosaminides.</text>
        <dbReference type="EC" id="3.2.1.52"/>
    </reaction>
</comment>
<accession>A0ABP8JTM0</accession>
<dbReference type="InterPro" id="IPR015882">
    <property type="entry name" value="HEX_bac_N"/>
</dbReference>
<keyword evidence="5" id="KW-0326">Glycosidase</keyword>
<evidence type="ECO:0000259" key="10">
    <source>
        <dbReference type="Pfam" id="PF13290"/>
    </source>
</evidence>
<evidence type="ECO:0000313" key="11">
    <source>
        <dbReference type="EMBL" id="GAA4395868.1"/>
    </source>
</evidence>
<dbReference type="Pfam" id="PF02838">
    <property type="entry name" value="Glyco_hydro_20b"/>
    <property type="match status" value="1"/>
</dbReference>
<dbReference type="InterPro" id="IPR059177">
    <property type="entry name" value="GH29D-like_dom"/>
</dbReference>
<keyword evidence="6" id="KW-0732">Signal</keyword>
<dbReference type="PRINTS" id="PR00738">
    <property type="entry name" value="GLHYDRLASE20"/>
</dbReference>
<dbReference type="PANTHER" id="PTHR22600">
    <property type="entry name" value="BETA-HEXOSAMINIDASE"/>
    <property type="match status" value="1"/>
</dbReference>
<protein>
    <recommendedName>
        <fullName evidence="3">beta-N-acetylhexosaminidase</fullName>
        <ecNumber evidence="3">3.2.1.52</ecNumber>
    </recommendedName>
</protein>
<dbReference type="Gene3D" id="3.30.379.10">
    <property type="entry name" value="Chitobiase/beta-hexosaminidase domain 2-like"/>
    <property type="match status" value="1"/>
</dbReference>
<dbReference type="EC" id="3.2.1.52" evidence="3"/>
<dbReference type="RefSeq" id="WP_345263293.1">
    <property type="nucleotide sequence ID" value="NZ_BAABHB010000001.1"/>
</dbReference>
<evidence type="ECO:0000259" key="9">
    <source>
        <dbReference type="Pfam" id="PF02838"/>
    </source>
</evidence>
<dbReference type="InterPro" id="IPR008979">
    <property type="entry name" value="Galactose-bd-like_sf"/>
</dbReference>
<feature type="domain" description="F5/8 type C" evidence="8">
    <location>
        <begin position="648"/>
        <end position="757"/>
    </location>
</feature>
<gene>
    <name evidence="11" type="ORF">GCM10023187_03320</name>
</gene>
<evidence type="ECO:0000256" key="1">
    <source>
        <dbReference type="ARBA" id="ARBA00001231"/>
    </source>
</evidence>
<dbReference type="Gene3D" id="3.20.20.80">
    <property type="entry name" value="Glycosidases"/>
    <property type="match status" value="1"/>
</dbReference>
<dbReference type="InterPro" id="IPR025705">
    <property type="entry name" value="Beta_hexosaminidase_sua/sub"/>
</dbReference>
<evidence type="ECO:0000313" key="12">
    <source>
        <dbReference type="Proteomes" id="UP001500936"/>
    </source>
</evidence>
<evidence type="ECO:0000256" key="3">
    <source>
        <dbReference type="ARBA" id="ARBA00012663"/>
    </source>
</evidence>
<organism evidence="11 12">
    <name type="scientific">Nibrella viscosa</name>
    <dbReference type="NCBI Taxonomy" id="1084524"/>
    <lineage>
        <taxon>Bacteria</taxon>
        <taxon>Pseudomonadati</taxon>
        <taxon>Bacteroidota</taxon>
        <taxon>Cytophagia</taxon>
        <taxon>Cytophagales</taxon>
        <taxon>Spirosomataceae</taxon>
        <taxon>Nibrella</taxon>
    </lineage>
</organism>
<comment type="caution">
    <text evidence="11">The sequence shown here is derived from an EMBL/GenBank/DDBJ whole genome shotgun (WGS) entry which is preliminary data.</text>
</comment>
<comment type="similarity">
    <text evidence="2">Belongs to the glycosyl hydrolase 20 family.</text>
</comment>
<feature type="signal peptide" evidence="6">
    <location>
        <begin position="1"/>
        <end position="19"/>
    </location>
</feature>
<sequence length="781" mass="87492">MKHLLALLLCLSVSISLFAQTENTYNLLPFPAQFAGKDGQFTVSGTTRIVVTPKDAGQQAAAQTLVNQLRTASGLPVAVATATPALTRGKHIFFTRHTAGRCGPEGYILNVTPDRVTVEAETPKGYFYAVQSLLQLLPVQVFSPAKLENMAWTIPACQILDRPRYGYRGLMLDVGRYFMPVPAVKRFIDLMAMHKFNTFHWHLTEDQGWRIEIKKYPKLTQIASKRKETIIGHDGQYYPAKFDGKEHGGYYTQEQIKDVVRYAAARHITIIPEIEMPGHSTAALAAYPELSCEPGKTYEVATRWGVKKDVYCPSEKTFTFLQDVLTEVMALFPNKYIHIGGDECPKDAWQQSAFCQDLIKKLKLKDEHELQSYFIRRIEKFVNSKGRAIIGWDEILEGGLAPNATVMSWRGTKGGIEAAKQKHNVIMTPSTFVYLDYYQANPANEPLAIGGYLPIETVYAYEPTPSELTPDEQKYIQGVQANVWTEYIPTPDQVEYMTYPRAAAVAEIGWMPKGPRNFEDFAMRLKEHQKRLDYLNVNYAKTLLDVRATTQFTSEGQLQVRLDKLDSDSKIYYTTNGREPGRNATEYTAPITLNKTTTIKAITTSGGKLTETFYIHRAKGKPYTYNDVAGATEANGPSLAQSIDPTGKKLTDGQVAPSPRNQQEWVTLWGKDLDVTIDLGEVRSVTKVSTHFLKQIPRALFPPTSVEIALSQDGTTFKDAINQPVSYPLEGEWSILPVTADFRTARARYVRLKAKNTGQTATDPPRPNRPTGIALDEVIVE</sequence>
<dbReference type="SUPFAM" id="SSF49785">
    <property type="entry name" value="Galactose-binding domain-like"/>
    <property type="match status" value="1"/>
</dbReference>
<dbReference type="CDD" id="cd06563">
    <property type="entry name" value="GH20_chitobiase-like"/>
    <property type="match status" value="1"/>
</dbReference>
<feature type="domain" description="GH29D-like beta-sandwich" evidence="10">
    <location>
        <begin position="556"/>
        <end position="608"/>
    </location>
</feature>
<evidence type="ECO:0000256" key="4">
    <source>
        <dbReference type="ARBA" id="ARBA00022801"/>
    </source>
</evidence>
<dbReference type="InterPro" id="IPR015883">
    <property type="entry name" value="Glyco_hydro_20_cat"/>
</dbReference>
<dbReference type="Pfam" id="PF00728">
    <property type="entry name" value="Glyco_hydro_20"/>
    <property type="match status" value="1"/>
</dbReference>
<keyword evidence="4" id="KW-0378">Hydrolase</keyword>
<keyword evidence="12" id="KW-1185">Reference proteome</keyword>
<name>A0ABP8JTM0_9BACT</name>
<dbReference type="SUPFAM" id="SSF51445">
    <property type="entry name" value="(Trans)glycosidases"/>
    <property type="match status" value="1"/>
</dbReference>
<evidence type="ECO:0000256" key="5">
    <source>
        <dbReference type="ARBA" id="ARBA00023295"/>
    </source>
</evidence>
<reference evidence="12" key="1">
    <citation type="journal article" date="2019" name="Int. J. Syst. Evol. Microbiol.">
        <title>The Global Catalogue of Microorganisms (GCM) 10K type strain sequencing project: providing services to taxonomists for standard genome sequencing and annotation.</title>
        <authorList>
            <consortium name="The Broad Institute Genomics Platform"/>
            <consortium name="The Broad Institute Genome Sequencing Center for Infectious Disease"/>
            <person name="Wu L."/>
            <person name="Ma J."/>
        </authorList>
    </citation>
    <scope>NUCLEOTIDE SEQUENCE [LARGE SCALE GENOMIC DNA]</scope>
    <source>
        <strain evidence="12">JCM 17925</strain>
    </source>
</reference>
<evidence type="ECO:0000256" key="6">
    <source>
        <dbReference type="SAM" id="SignalP"/>
    </source>
</evidence>